<evidence type="ECO:0000313" key="2">
    <source>
        <dbReference type="Proteomes" id="UP000034883"/>
    </source>
</evidence>
<dbReference type="Proteomes" id="UP000034883">
    <property type="component" value="Chromosome"/>
</dbReference>
<dbReference type="KEGG" id="samy:DB32_001684"/>
<proteinExistence type="predicted"/>
<organism evidence="1 2">
    <name type="scientific">Sandaracinus amylolyticus</name>
    <dbReference type="NCBI Taxonomy" id="927083"/>
    <lineage>
        <taxon>Bacteria</taxon>
        <taxon>Pseudomonadati</taxon>
        <taxon>Myxococcota</taxon>
        <taxon>Polyangia</taxon>
        <taxon>Polyangiales</taxon>
        <taxon>Sandaracinaceae</taxon>
        <taxon>Sandaracinus</taxon>
    </lineage>
</organism>
<name>A0A0F6YI00_9BACT</name>
<dbReference type="STRING" id="927083.DB32_001684"/>
<dbReference type="EMBL" id="CP011125">
    <property type="protein sequence ID" value="AKF04535.1"/>
    <property type="molecule type" value="Genomic_DNA"/>
</dbReference>
<sequence>MRGPEIDPQRSHRRACALAQDALSSREKVGACGDGRVRREGVSDRVAAPRGT</sequence>
<protein>
    <submittedName>
        <fullName evidence="1">Uncharacterized protein</fullName>
    </submittedName>
</protein>
<keyword evidence="2" id="KW-1185">Reference proteome</keyword>
<dbReference type="AlphaFoldDB" id="A0A0F6YI00"/>
<reference evidence="1 2" key="1">
    <citation type="submission" date="2015-03" db="EMBL/GenBank/DDBJ databases">
        <title>Genome assembly of Sandaracinus amylolyticus DSM 53668.</title>
        <authorList>
            <person name="Sharma G."/>
            <person name="Subramanian S."/>
        </authorList>
    </citation>
    <scope>NUCLEOTIDE SEQUENCE [LARGE SCALE GENOMIC DNA]</scope>
    <source>
        <strain evidence="1 2">DSM 53668</strain>
    </source>
</reference>
<accession>A0A0F6YI00</accession>
<gene>
    <name evidence="1" type="ORF">DB32_001684</name>
</gene>
<evidence type="ECO:0000313" key="1">
    <source>
        <dbReference type="EMBL" id="AKF04535.1"/>
    </source>
</evidence>